<dbReference type="STRING" id="1169540.A0A0G4ENY3"/>
<dbReference type="PANTHER" id="PTHR10037:SF62">
    <property type="entry name" value="SODIUM CHANNEL PROTEIN 60E"/>
    <property type="match status" value="1"/>
</dbReference>
<feature type="transmembrane region" description="Helical" evidence="7">
    <location>
        <begin position="376"/>
        <end position="399"/>
    </location>
</feature>
<keyword evidence="5 7" id="KW-0472">Membrane</keyword>
<dbReference type="OrthoDB" id="440479at2759"/>
<dbReference type="VEuPathDB" id="CryptoDB:Vbra_2837"/>
<feature type="transmembrane region" description="Helical" evidence="7">
    <location>
        <begin position="281"/>
        <end position="307"/>
    </location>
</feature>
<dbReference type="PANTHER" id="PTHR10037">
    <property type="entry name" value="VOLTAGE-GATED CATION CHANNEL CALCIUM AND SODIUM"/>
    <property type="match status" value="1"/>
</dbReference>
<feature type="region of interest" description="Disordered" evidence="6">
    <location>
        <begin position="561"/>
        <end position="634"/>
    </location>
</feature>
<keyword evidence="10" id="KW-1185">Reference proteome</keyword>
<gene>
    <name evidence="9" type="ORF">Vbra_2837</name>
</gene>
<evidence type="ECO:0000256" key="1">
    <source>
        <dbReference type="ARBA" id="ARBA00004141"/>
    </source>
</evidence>
<dbReference type="Pfam" id="PF00520">
    <property type="entry name" value="Ion_trans"/>
    <property type="match status" value="1"/>
</dbReference>
<dbReference type="CDD" id="cd00051">
    <property type="entry name" value="EFh"/>
    <property type="match status" value="1"/>
</dbReference>
<feature type="transmembrane region" description="Helical" evidence="7">
    <location>
        <begin position="180"/>
        <end position="198"/>
    </location>
</feature>
<dbReference type="InterPro" id="IPR002048">
    <property type="entry name" value="EF_hand_dom"/>
</dbReference>
<evidence type="ECO:0000259" key="8">
    <source>
        <dbReference type="PROSITE" id="PS50222"/>
    </source>
</evidence>
<dbReference type="EMBL" id="CDMY01000275">
    <property type="protein sequence ID" value="CEL99129.1"/>
    <property type="molecule type" value="Genomic_DNA"/>
</dbReference>
<dbReference type="PROSITE" id="PS50222">
    <property type="entry name" value="EF_HAND_2"/>
    <property type="match status" value="2"/>
</dbReference>
<dbReference type="InterPro" id="IPR027359">
    <property type="entry name" value="Volt_channel_dom_sf"/>
</dbReference>
<evidence type="ECO:0000256" key="7">
    <source>
        <dbReference type="SAM" id="Phobius"/>
    </source>
</evidence>
<dbReference type="Proteomes" id="UP000041254">
    <property type="component" value="Unassembled WGS sequence"/>
</dbReference>
<dbReference type="SUPFAM" id="SSF47473">
    <property type="entry name" value="EF-hand"/>
    <property type="match status" value="1"/>
</dbReference>
<dbReference type="InterPro" id="IPR043203">
    <property type="entry name" value="VGCC_Ca_Na"/>
</dbReference>
<dbReference type="Gene3D" id="1.10.238.10">
    <property type="entry name" value="EF-hand"/>
    <property type="match status" value="1"/>
</dbReference>
<dbReference type="InParanoid" id="A0A0G4ENY3"/>
<dbReference type="GO" id="GO:0001518">
    <property type="term" value="C:voltage-gated sodium channel complex"/>
    <property type="evidence" value="ECO:0007669"/>
    <property type="project" value="TreeGrafter"/>
</dbReference>
<proteinExistence type="predicted"/>
<protein>
    <recommendedName>
        <fullName evidence="8">EF-hand domain-containing protein</fullName>
    </recommendedName>
</protein>
<dbReference type="Gene3D" id="1.10.287.70">
    <property type="match status" value="1"/>
</dbReference>
<feature type="compositionally biased region" description="Polar residues" evidence="6">
    <location>
        <begin position="15"/>
        <end position="27"/>
    </location>
</feature>
<dbReference type="Pfam" id="PF13499">
    <property type="entry name" value="EF-hand_7"/>
    <property type="match status" value="1"/>
</dbReference>
<organism evidence="9 10">
    <name type="scientific">Vitrella brassicaformis (strain CCMP3155)</name>
    <dbReference type="NCBI Taxonomy" id="1169540"/>
    <lineage>
        <taxon>Eukaryota</taxon>
        <taxon>Sar</taxon>
        <taxon>Alveolata</taxon>
        <taxon>Colpodellida</taxon>
        <taxon>Vitrellaceae</taxon>
        <taxon>Vitrella</taxon>
    </lineage>
</organism>
<evidence type="ECO:0000313" key="10">
    <source>
        <dbReference type="Proteomes" id="UP000041254"/>
    </source>
</evidence>
<dbReference type="GO" id="GO:0005248">
    <property type="term" value="F:voltage-gated sodium channel activity"/>
    <property type="evidence" value="ECO:0007669"/>
    <property type="project" value="TreeGrafter"/>
</dbReference>
<feature type="domain" description="EF-hand" evidence="8">
    <location>
        <begin position="419"/>
        <end position="454"/>
    </location>
</feature>
<sequence>MKGSFRGASAALRSPNRSPVHKTQGSQDALFDDFLNTLSRSSPYASHSASPKKERSPAGSPKKGRFSPDVDVREVPSGSSDSDESPPKAKVMDTSKLTFHQPGKTRKSFQLSTETPDTALDAWRLGLQGRLPSQRRVRRLVESNTFGLFIGSVIVANSIVVCVETERSAQKGELQQNIPLNVSISMVFLVELLLRLYAYGLLFFRGAFNWFDFVLVVVSVVDDIAFGLFGEVIYGSAQTADTQGGPKLRAFSVLRVVRLIRVVRVLRVLKLFRQLQLLVKGLIKGITALFWVMLLLCLFIFICAVFTTQMYGIERPENEVDEIDWQGGDEDSSYIVSRFYFGGVGESAYSLFQIMTLEAWASSMARPMERAYPRAWIFFVVYICFTTLAILNLVTGIFVEQTMLVAREEADFHHFQHLQIVRELHQLFVEADKNQDGTVTREELLELVEEDEVADRLCNIGLTQKQLDACFDLVDENNDGIVNIDEFVKGVLSLKADATKFDLQRVNAVTSRIHRQLHGTSTSNALAQVQLERMAKRVRYQDARISHLEIMISEIYRDVLGRNPPPPPDIPPLSHDTSPRRADDTNPHEQTQSAPLHLVREIGPGQDVLRNEDSRDEGGISRTTLPNEVVEGEE</sequence>
<evidence type="ECO:0000256" key="5">
    <source>
        <dbReference type="ARBA" id="ARBA00023136"/>
    </source>
</evidence>
<evidence type="ECO:0000256" key="3">
    <source>
        <dbReference type="ARBA" id="ARBA00022837"/>
    </source>
</evidence>
<dbReference type="SUPFAM" id="SSF81324">
    <property type="entry name" value="Voltage-gated potassium channels"/>
    <property type="match status" value="1"/>
</dbReference>
<feature type="domain" description="EF-hand" evidence="8">
    <location>
        <begin position="462"/>
        <end position="497"/>
    </location>
</feature>
<evidence type="ECO:0000256" key="4">
    <source>
        <dbReference type="ARBA" id="ARBA00022989"/>
    </source>
</evidence>
<evidence type="ECO:0000256" key="6">
    <source>
        <dbReference type="SAM" id="MobiDB-lite"/>
    </source>
</evidence>
<feature type="compositionally biased region" description="Basic and acidic residues" evidence="6">
    <location>
        <begin position="577"/>
        <end position="587"/>
    </location>
</feature>
<comment type="subcellular location">
    <subcellularLocation>
        <location evidence="1">Membrane</location>
        <topology evidence="1">Multi-pass membrane protein</topology>
    </subcellularLocation>
</comment>
<dbReference type="PROSITE" id="PS00018">
    <property type="entry name" value="EF_HAND_1"/>
    <property type="match status" value="2"/>
</dbReference>
<feature type="transmembrane region" description="Helical" evidence="7">
    <location>
        <begin position="210"/>
        <end position="230"/>
    </location>
</feature>
<reference evidence="9 10" key="1">
    <citation type="submission" date="2014-11" db="EMBL/GenBank/DDBJ databases">
        <authorList>
            <person name="Zhu J."/>
            <person name="Qi W."/>
            <person name="Song R."/>
        </authorList>
    </citation>
    <scope>NUCLEOTIDE SEQUENCE [LARGE SCALE GENOMIC DNA]</scope>
</reference>
<dbReference type="AlphaFoldDB" id="A0A0G4ENY3"/>
<dbReference type="SMART" id="SM00054">
    <property type="entry name" value="EFh"/>
    <property type="match status" value="2"/>
</dbReference>
<dbReference type="OMA" id="WASSMAR"/>
<accession>A0A0G4ENY3</accession>
<dbReference type="GO" id="GO:0005509">
    <property type="term" value="F:calcium ion binding"/>
    <property type="evidence" value="ECO:0007669"/>
    <property type="project" value="InterPro"/>
</dbReference>
<evidence type="ECO:0000256" key="2">
    <source>
        <dbReference type="ARBA" id="ARBA00022692"/>
    </source>
</evidence>
<dbReference type="InterPro" id="IPR005821">
    <property type="entry name" value="Ion_trans_dom"/>
</dbReference>
<evidence type="ECO:0000313" key="9">
    <source>
        <dbReference type="EMBL" id="CEL99129.1"/>
    </source>
</evidence>
<feature type="region of interest" description="Disordered" evidence="6">
    <location>
        <begin position="1"/>
        <end position="111"/>
    </location>
</feature>
<name>A0A0G4ENY3_VITBC</name>
<keyword evidence="4 7" id="KW-1133">Transmembrane helix</keyword>
<dbReference type="InterPro" id="IPR011992">
    <property type="entry name" value="EF-hand-dom_pair"/>
</dbReference>
<dbReference type="InterPro" id="IPR018247">
    <property type="entry name" value="EF_Hand_1_Ca_BS"/>
</dbReference>
<feature type="compositionally biased region" description="Basic and acidic residues" evidence="6">
    <location>
        <begin position="609"/>
        <end position="619"/>
    </location>
</feature>
<feature type="compositionally biased region" description="Low complexity" evidence="6">
    <location>
        <begin position="39"/>
        <end position="49"/>
    </location>
</feature>
<dbReference type="Gene3D" id="1.20.120.350">
    <property type="entry name" value="Voltage-gated potassium channels. Chain C"/>
    <property type="match status" value="1"/>
</dbReference>
<keyword evidence="3" id="KW-0106">Calcium</keyword>
<feature type="transmembrane region" description="Helical" evidence="7">
    <location>
        <begin position="140"/>
        <end position="160"/>
    </location>
</feature>
<keyword evidence="2 7" id="KW-0812">Transmembrane</keyword>